<dbReference type="InterPro" id="IPR012677">
    <property type="entry name" value="Nucleotide-bd_a/b_plait_sf"/>
</dbReference>
<comment type="caution">
    <text evidence="10">The sequence shown here is derived from an EMBL/GenBank/DDBJ whole genome shotgun (WGS) entry which is preliminary data.</text>
</comment>
<feature type="region of interest" description="Disordered" evidence="7">
    <location>
        <begin position="370"/>
        <end position="421"/>
    </location>
</feature>
<dbReference type="InterPro" id="IPR035979">
    <property type="entry name" value="RBD_domain_sf"/>
</dbReference>
<dbReference type="PANTHER" id="PTHR14089">
    <property type="entry name" value="PRE-MRNA-SPLICING FACTOR RBM22"/>
    <property type="match status" value="1"/>
</dbReference>
<evidence type="ECO:0000313" key="10">
    <source>
        <dbReference type="EMBL" id="KAF8821253.1"/>
    </source>
</evidence>
<dbReference type="SUPFAM" id="SSF54928">
    <property type="entry name" value="RNA-binding domain, RBD"/>
    <property type="match status" value="1"/>
</dbReference>
<dbReference type="SUPFAM" id="SSF90229">
    <property type="entry name" value="CCCH zinc finger"/>
    <property type="match status" value="1"/>
</dbReference>
<dbReference type="SMART" id="SM00356">
    <property type="entry name" value="ZnF_C3H1"/>
    <property type="match status" value="1"/>
</dbReference>
<feature type="region of interest" description="Disordered" evidence="7">
    <location>
        <begin position="322"/>
        <end position="353"/>
    </location>
</feature>
<dbReference type="PANTHER" id="PTHR14089:SF6">
    <property type="entry name" value="PRE-MRNA-SPLICING FACTOR RBM22"/>
    <property type="match status" value="1"/>
</dbReference>
<evidence type="ECO:0000256" key="4">
    <source>
        <dbReference type="ARBA" id="ARBA00022884"/>
    </source>
</evidence>
<keyword evidence="3 6" id="KW-0862">Zinc</keyword>
<keyword evidence="1 6" id="KW-0479">Metal-binding</keyword>
<dbReference type="Gene3D" id="3.30.70.330">
    <property type="match status" value="1"/>
</dbReference>
<accession>A0ABQ7JBC1</accession>
<feature type="compositionally biased region" description="Low complexity" evidence="7">
    <location>
        <begin position="323"/>
        <end position="333"/>
    </location>
</feature>
<dbReference type="InterPro" id="IPR000504">
    <property type="entry name" value="RRM_dom"/>
</dbReference>
<dbReference type="SMART" id="SM00360">
    <property type="entry name" value="RRM"/>
    <property type="match status" value="1"/>
</dbReference>
<evidence type="ECO:0000259" key="8">
    <source>
        <dbReference type="PROSITE" id="PS50102"/>
    </source>
</evidence>
<dbReference type="Gene3D" id="4.10.1000.10">
    <property type="entry name" value="Zinc finger, CCCH-type"/>
    <property type="match status" value="1"/>
</dbReference>
<evidence type="ECO:0000256" key="1">
    <source>
        <dbReference type="ARBA" id="ARBA00022723"/>
    </source>
</evidence>
<name>A0ABQ7JBC1_9APIC</name>
<reference evidence="10 11" key="1">
    <citation type="journal article" date="2020" name="bioRxiv">
        <title>Metabolic contributions of an alphaproteobacterial endosymbiont in the apicomplexan Cardiosporidium cionae.</title>
        <authorList>
            <person name="Hunter E.S."/>
            <person name="Paight C.J."/>
            <person name="Lane C.E."/>
        </authorList>
    </citation>
    <scope>NUCLEOTIDE SEQUENCE [LARGE SCALE GENOMIC DNA]</scope>
    <source>
        <strain evidence="10">ESH_2018</strain>
    </source>
</reference>
<evidence type="ECO:0000256" key="6">
    <source>
        <dbReference type="PROSITE-ProRule" id="PRU00723"/>
    </source>
</evidence>
<keyword evidence="2 6" id="KW-0863">Zinc-finger</keyword>
<protein>
    <submittedName>
        <fullName evidence="10">Zinc finger (CCCH type) motif-containing protein</fullName>
    </submittedName>
</protein>
<dbReference type="PROSITE" id="PS50102">
    <property type="entry name" value="RRM"/>
    <property type="match status" value="1"/>
</dbReference>
<evidence type="ECO:0000259" key="9">
    <source>
        <dbReference type="PROSITE" id="PS50103"/>
    </source>
</evidence>
<evidence type="ECO:0000256" key="7">
    <source>
        <dbReference type="SAM" id="MobiDB-lite"/>
    </source>
</evidence>
<dbReference type="Pfam" id="PF21369">
    <property type="entry name" value="STL11_N"/>
    <property type="match status" value="1"/>
</dbReference>
<dbReference type="Pfam" id="PF00076">
    <property type="entry name" value="RRM_1"/>
    <property type="match status" value="1"/>
</dbReference>
<dbReference type="InterPro" id="IPR000571">
    <property type="entry name" value="Znf_CCCH"/>
</dbReference>
<keyword evidence="11" id="KW-1185">Reference proteome</keyword>
<proteinExistence type="predicted"/>
<organism evidence="10 11">
    <name type="scientific">Cardiosporidium cionae</name>
    <dbReference type="NCBI Taxonomy" id="476202"/>
    <lineage>
        <taxon>Eukaryota</taxon>
        <taxon>Sar</taxon>
        <taxon>Alveolata</taxon>
        <taxon>Apicomplexa</taxon>
        <taxon>Aconoidasida</taxon>
        <taxon>Nephromycida</taxon>
        <taxon>Cardiosporidium</taxon>
    </lineage>
</organism>
<keyword evidence="4 5" id="KW-0694">RNA-binding</keyword>
<evidence type="ECO:0000256" key="3">
    <source>
        <dbReference type="ARBA" id="ARBA00022833"/>
    </source>
</evidence>
<evidence type="ECO:0000256" key="5">
    <source>
        <dbReference type="PROSITE-ProRule" id="PRU00176"/>
    </source>
</evidence>
<sequence length="421" mass="47799">MSNTNFITLPSFFYLVILHLKMERSGYRIASDARQGTHEEGKFPIICESCLGDNPYVRMVREPSGKECKICARPYTSFRWKPGPKARFKQTIVCQACSRLKNVCQTCLFDLEYGLPVQVRDKYLEEHQKLDLPDSHVSRNYLANQIDKMIEDLPYGKSASTHEALHKLARTQPYYKRNRPRVCTFWLRGTCMRGDECPFLHEEDEHDPQLADQNIRDRFSGQDDPVANKILRKATQSPSSQDITPPEDKSITTLYVGGLIASINEKVLRDQFYSFGEIQSIKMVPRQKCAFVTFSSRAAAEKAIESLHEDFSVKGESLRLTWSRPSGSLSSPSDLMHHGNTMKGKDGESLPGDVVGQYYHPMQQSPIYPYPMANLESSNPLSKSKNTPFPSPGSRDSNVYGNQGPHILYSSMNPTEAEHRK</sequence>
<dbReference type="CDD" id="cd12224">
    <property type="entry name" value="RRM_RBM22"/>
    <property type="match status" value="1"/>
</dbReference>
<dbReference type="InterPro" id="IPR036855">
    <property type="entry name" value="Znf_CCCH_sf"/>
</dbReference>
<feature type="domain" description="C3H1-type" evidence="9">
    <location>
        <begin position="177"/>
        <end position="204"/>
    </location>
</feature>
<evidence type="ECO:0000313" key="11">
    <source>
        <dbReference type="Proteomes" id="UP000823046"/>
    </source>
</evidence>
<dbReference type="Proteomes" id="UP000823046">
    <property type="component" value="Unassembled WGS sequence"/>
</dbReference>
<feature type="domain" description="RRM" evidence="8">
    <location>
        <begin position="252"/>
        <end position="325"/>
    </location>
</feature>
<dbReference type="InterPro" id="IPR048995">
    <property type="entry name" value="STL11/RBM22-like_N"/>
</dbReference>
<feature type="zinc finger region" description="C3H1-type" evidence="6">
    <location>
        <begin position="177"/>
        <end position="204"/>
    </location>
</feature>
<dbReference type="EMBL" id="JADAQX010000207">
    <property type="protein sequence ID" value="KAF8821253.1"/>
    <property type="molecule type" value="Genomic_DNA"/>
</dbReference>
<dbReference type="InterPro" id="IPR039171">
    <property type="entry name" value="Cwc2/Slt11"/>
</dbReference>
<feature type="compositionally biased region" description="Polar residues" evidence="7">
    <location>
        <begin position="375"/>
        <end position="401"/>
    </location>
</feature>
<evidence type="ECO:0000256" key="2">
    <source>
        <dbReference type="ARBA" id="ARBA00022771"/>
    </source>
</evidence>
<dbReference type="Pfam" id="PF18345">
    <property type="entry name" value="zf_CCCH_4"/>
    <property type="match status" value="1"/>
</dbReference>
<dbReference type="PROSITE" id="PS50103">
    <property type="entry name" value="ZF_C3H1"/>
    <property type="match status" value="1"/>
</dbReference>
<gene>
    <name evidence="10" type="ORF">IE077_002263</name>
</gene>